<dbReference type="InterPro" id="IPR026891">
    <property type="entry name" value="Fn3-like"/>
</dbReference>
<dbReference type="FunFam" id="2.60.40.10:FF:000495">
    <property type="entry name" value="Periplasmic beta-glucosidase"/>
    <property type="match status" value="1"/>
</dbReference>
<dbReference type="SMART" id="SM01217">
    <property type="entry name" value="Fn3_like"/>
    <property type="match status" value="1"/>
</dbReference>
<comment type="similarity">
    <text evidence="1">Belongs to the glycosyl hydrolase 3 family.</text>
</comment>
<reference evidence="4" key="1">
    <citation type="submission" date="2022-11" db="EMBL/GenBank/DDBJ databases">
        <authorList>
            <person name="Vasilchenko N.G."/>
            <person name="Prazdnova E.V."/>
            <person name="Gorovtsov A.V."/>
            <person name="Chistyakov V.A."/>
            <person name="Pak M.L."/>
        </authorList>
    </citation>
    <scope>NUCLEOTIDE SEQUENCE</scope>
    <source>
        <strain evidence="4">R 4.5</strain>
    </source>
</reference>
<dbReference type="InterPro" id="IPR013783">
    <property type="entry name" value="Ig-like_fold"/>
</dbReference>
<organism evidence="4">
    <name type="scientific">Paenibacillus polymyxa</name>
    <name type="common">Bacillus polymyxa</name>
    <dbReference type="NCBI Taxonomy" id="1406"/>
    <lineage>
        <taxon>Bacteria</taxon>
        <taxon>Bacillati</taxon>
        <taxon>Bacillota</taxon>
        <taxon>Bacilli</taxon>
        <taxon>Bacillales</taxon>
        <taxon>Paenibacillaceae</taxon>
        <taxon>Paenibacillus</taxon>
    </lineage>
</organism>
<sequence length="102" mass="11124">MKNTGKTAGAEVVQVYSGKLPTNVETPSRQLAGWSKVELKPGQEKKVRIELDPKAFSYWDEKSKAWVMPAGEVPIYVGSSSQDLRLTGSVTIPATSTEKAKK</sequence>
<keyword evidence="2" id="KW-0378">Hydrolase</keyword>
<accession>A0AAE9TF15</accession>
<name>A0AAE9TF15_PAEPO</name>
<dbReference type="GO" id="GO:0009251">
    <property type="term" value="P:glucan catabolic process"/>
    <property type="evidence" value="ECO:0007669"/>
    <property type="project" value="TreeGrafter"/>
</dbReference>
<evidence type="ECO:0000256" key="1">
    <source>
        <dbReference type="ARBA" id="ARBA00005336"/>
    </source>
</evidence>
<protein>
    <submittedName>
        <fullName evidence="4">Fibronectin type III-like domain-contianing protein</fullName>
    </submittedName>
</protein>
<gene>
    <name evidence="4" type="ORF">MF626_05595</name>
</gene>
<dbReference type="Pfam" id="PF14310">
    <property type="entry name" value="Fn3-like"/>
    <property type="match status" value="1"/>
</dbReference>
<dbReference type="InterPro" id="IPR050288">
    <property type="entry name" value="Cellulose_deg_GH3"/>
</dbReference>
<proteinExistence type="inferred from homology"/>
<evidence type="ECO:0000313" key="4">
    <source>
        <dbReference type="EMBL" id="UZP76466.1"/>
    </source>
</evidence>
<dbReference type="GO" id="GO:0008422">
    <property type="term" value="F:beta-glucosidase activity"/>
    <property type="evidence" value="ECO:0007669"/>
    <property type="project" value="UniProtKB-ARBA"/>
</dbReference>
<evidence type="ECO:0000256" key="2">
    <source>
        <dbReference type="ARBA" id="ARBA00022801"/>
    </source>
</evidence>
<dbReference type="PANTHER" id="PTHR42715:SF10">
    <property type="entry name" value="BETA-GLUCOSIDASE"/>
    <property type="match status" value="1"/>
</dbReference>
<feature type="domain" description="Fibronectin type III-like" evidence="3">
    <location>
        <begin position="11"/>
        <end position="81"/>
    </location>
</feature>
<evidence type="ECO:0000259" key="3">
    <source>
        <dbReference type="SMART" id="SM01217"/>
    </source>
</evidence>
<dbReference type="AlphaFoldDB" id="A0AAE9TF15"/>
<dbReference type="RefSeq" id="WP_250243355.1">
    <property type="nucleotide sequence ID" value="NZ_CP097778.1"/>
</dbReference>
<dbReference type="Gene3D" id="2.60.40.10">
    <property type="entry name" value="Immunoglobulins"/>
    <property type="match status" value="1"/>
</dbReference>
<dbReference type="EMBL" id="CP097770">
    <property type="protein sequence ID" value="UZP76466.1"/>
    <property type="molecule type" value="Genomic_DNA"/>
</dbReference>
<dbReference type="PANTHER" id="PTHR42715">
    <property type="entry name" value="BETA-GLUCOSIDASE"/>
    <property type="match status" value="1"/>
</dbReference>